<dbReference type="Proteomes" id="UP000235786">
    <property type="component" value="Unassembled WGS sequence"/>
</dbReference>
<proteinExistence type="inferred from homology"/>
<evidence type="ECO:0000259" key="4">
    <source>
        <dbReference type="SMART" id="SM00822"/>
    </source>
</evidence>
<dbReference type="PANTHER" id="PTHR44169">
    <property type="entry name" value="NADPH-DEPENDENT 1-ACYLDIHYDROXYACETONE PHOSPHATE REDUCTASE"/>
    <property type="match status" value="1"/>
</dbReference>
<keyword evidence="6" id="KW-1185">Reference proteome</keyword>
<name>A0A2J6RHC5_HYAVF</name>
<keyword evidence="3" id="KW-0472">Membrane</keyword>
<gene>
    <name evidence="5" type="ORF">L207DRAFT_530853</name>
</gene>
<dbReference type="GO" id="GO:0019433">
    <property type="term" value="P:triglyceride catabolic process"/>
    <property type="evidence" value="ECO:0007669"/>
    <property type="project" value="TreeGrafter"/>
</dbReference>
<dbReference type="GO" id="GO:0005783">
    <property type="term" value="C:endoplasmic reticulum"/>
    <property type="evidence" value="ECO:0007669"/>
    <property type="project" value="TreeGrafter"/>
</dbReference>
<keyword evidence="3" id="KW-1133">Transmembrane helix</keyword>
<evidence type="ECO:0000313" key="6">
    <source>
        <dbReference type="Proteomes" id="UP000235786"/>
    </source>
</evidence>
<dbReference type="GO" id="GO:0005811">
    <property type="term" value="C:lipid droplet"/>
    <property type="evidence" value="ECO:0007669"/>
    <property type="project" value="TreeGrafter"/>
</dbReference>
<evidence type="ECO:0000256" key="1">
    <source>
        <dbReference type="ARBA" id="ARBA00006484"/>
    </source>
</evidence>
<dbReference type="InterPro" id="IPR036291">
    <property type="entry name" value="NAD(P)-bd_dom_sf"/>
</dbReference>
<dbReference type="EMBL" id="KZ613948">
    <property type="protein sequence ID" value="PMD37897.1"/>
    <property type="molecule type" value="Genomic_DNA"/>
</dbReference>
<evidence type="ECO:0000256" key="3">
    <source>
        <dbReference type="SAM" id="Phobius"/>
    </source>
</evidence>
<evidence type="ECO:0000256" key="2">
    <source>
        <dbReference type="ARBA" id="ARBA00023002"/>
    </source>
</evidence>
<dbReference type="InterPro" id="IPR002347">
    <property type="entry name" value="SDR_fam"/>
</dbReference>
<dbReference type="SMART" id="SM00822">
    <property type="entry name" value="PKS_KR"/>
    <property type="match status" value="1"/>
</dbReference>
<dbReference type="Gene3D" id="3.40.50.720">
    <property type="entry name" value="NAD(P)-binding Rossmann-like Domain"/>
    <property type="match status" value="1"/>
</dbReference>
<dbReference type="GO" id="GO:0004806">
    <property type="term" value="F:triacylglycerol lipase activity"/>
    <property type="evidence" value="ECO:0007669"/>
    <property type="project" value="TreeGrafter"/>
</dbReference>
<dbReference type="OrthoDB" id="2102561at2759"/>
<keyword evidence="2" id="KW-0560">Oxidoreductase</keyword>
<dbReference type="InterPro" id="IPR057326">
    <property type="entry name" value="KR_dom"/>
</dbReference>
<reference evidence="5 6" key="1">
    <citation type="submission" date="2016-04" db="EMBL/GenBank/DDBJ databases">
        <title>A degradative enzymes factory behind the ericoid mycorrhizal symbiosis.</title>
        <authorList>
            <consortium name="DOE Joint Genome Institute"/>
            <person name="Martino E."/>
            <person name="Morin E."/>
            <person name="Grelet G."/>
            <person name="Kuo A."/>
            <person name="Kohler A."/>
            <person name="Daghino S."/>
            <person name="Barry K."/>
            <person name="Choi C."/>
            <person name="Cichocki N."/>
            <person name="Clum A."/>
            <person name="Copeland A."/>
            <person name="Hainaut M."/>
            <person name="Haridas S."/>
            <person name="Labutti K."/>
            <person name="Lindquist E."/>
            <person name="Lipzen A."/>
            <person name="Khouja H.-R."/>
            <person name="Murat C."/>
            <person name="Ohm R."/>
            <person name="Olson A."/>
            <person name="Spatafora J."/>
            <person name="Veneault-Fourrey C."/>
            <person name="Henrissat B."/>
            <person name="Grigoriev I."/>
            <person name="Martin F."/>
            <person name="Perotto S."/>
        </authorList>
    </citation>
    <scope>NUCLEOTIDE SEQUENCE [LARGE SCALE GENOMIC DNA]</scope>
    <source>
        <strain evidence="5 6">F</strain>
    </source>
</reference>
<dbReference type="GO" id="GO:0000140">
    <property type="term" value="F:acylglycerone-phosphate reductase (NADP+) activity"/>
    <property type="evidence" value="ECO:0007669"/>
    <property type="project" value="TreeGrafter"/>
</dbReference>
<feature type="transmembrane region" description="Helical" evidence="3">
    <location>
        <begin position="246"/>
        <end position="270"/>
    </location>
</feature>
<protein>
    <submittedName>
        <fullName evidence="5">NAD(P)-binding protein</fullName>
    </submittedName>
</protein>
<sequence length="307" mass="33684">MEMTSSTKQSVLITGCSKGGIGDALAQEFYSRGFLVFATARNLAKIQHLKDLGCEILALDVTDENSIEHAVQYVTKKNGGVLHYLINNAGMVYQTTILDVDISAFSQVFATKVFGVVAMTKAFSPLLIQAKGTICNIGSMSTYFFTATNGAYAGANSALEYVSHQMRIELKPFGVSVVHVICGAVQSNLHTNRLLPSMSPSSLYYPIRHLISQASNPSFIQENIMSSSQFAETLTSKLTREKKPAMVYLGSGLWVAYLMSFMAWCAGWLVGVRFWDLVSEGPMGMKALKGIVEREEREKEKEGKKLV</sequence>
<dbReference type="GO" id="GO:0006654">
    <property type="term" value="P:phosphatidic acid biosynthetic process"/>
    <property type="evidence" value="ECO:0007669"/>
    <property type="project" value="TreeGrafter"/>
</dbReference>
<organism evidence="5 6">
    <name type="scientific">Hyaloscypha variabilis (strain UAMH 11265 / GT02V1 / F)</name>
    <name type="common">Meliniomyces variabilis</name>
    <dbReference type="NCBI Taxonomy" id="1149755"/>
    <lineage>
        <taxon>Eukaryota</taxon>
        <taxon>Fungi</taxon>
        <taxon>Dikarya</taxon>
        <taxon>Ascomycota</taxon>
        <taxon>Pezizomycotina</taxon>
        <taxon>Leotiomycetes</taxon>
        <taxon>Helotiales</taxon>
        <taxon>Hyaloscyphaceae</taxon>
        <taxon>Hyaloscypha</taxon>
        <taxon>Hyaloscypha variabilis</taxon>
    </lineage>
</organism>
<dbReference type="Pfam" id="PF00106">
    <property type="entry name" value="adh_short"/>
    <property type="match status" value="1"/>
</dbReference>
<dbReference type="PANTHER" id="PTHR44169:SF3">
    <property type="entry name" value="SHORT-CHAIN DEHYDROGENASE SRDE"/>
    <property type="match status" value="1"/>
</dbReference>
<dbReference type="PRINTS" id="PR00081">
    <property type="entry name" value="GDHRDH"/>
</dbReference>
<accession>A0A2J6RHC5</accession>
<keyword evidence="3" id="KW-0812">Transmembrane</keyword>
<comment type="similarity">
    <text evidence="1">Belongs to the short-chain dehydrogenases/reductases (SDR) family.</text>
</comment>
<evidence type="ECO:0000313" key="5">
    <source>
        <dbReference type="EMBL" id="PMD37897.1"/>
    </source>
</evidence>
<dbReference type="SUPFAM" id="SSF51735">
    <property type="entry name" value="NAD(P)-binding Rossmann-fold domains"/>
    <property type="match status" value="1"/>
</dbReference>
<feature type="domain" description="Ketoreductase" evidence="4">
    <location>
        <begin position="9"/>
        <end position="184"/>
    </location>
</feature>
<dbReference type="STRING" id="1149755.A0A2J6RHC5"/>
<dbReference type="AlphaFoldDB" id="A0A2J6RHC5"/>